<reference evidence="3 4" key="1">
    <citation type="journal article" date="2020" name="Elife">
        <title>Loss of centromere function drives karyotype evolution in closely related Malassezia species.</title>
        <authorList>
            <person name="Sankaranarayanan S.R."/>
            <person name="Ianiri G."/>
            <person name="Coelho M.A."/>
            <person name="Reza M.H."/>
            <person name="Thimmappa B.C."/>
            <person name="Ganguly P."/>
            <person name="Vadnala R.N."/>
            <person name="Sun S."/>
            <person name="Siddharthan R."/>
            <person name="Tellgren-Roth C."/>
            <person name="Dawson T.L."/>
            <person name="Heitman J."/>
            <person name="Sanyal K."/>
        </authorList>
    </citation>
    <scope>NUCLEOTIDE SEQUENCE [LARGE SCALE GENOMIC DNA]</scope>
    <source>
        <strain evidence="3">CBS14141</strain>
    </source>
</reference>
<comment type="similarity">
    <text evidence="1">Belongs to the DP1 family.</text>
</comment>
<comment type="subcellular location">
    <subcellularLocation>
        <location evidence="1">Membrane</location>
        <topology evidence="1">Multi-pass membrane protein</topology>
    </subcellularLocation>
</comment>
<dbReference type="InterPro" id="IPR004345">
    <property type="entry name" value="TB2_DP1_HVA22"/>
</dbReference>
<dbReference type="Proteomes" id="UP000818624">
    <property type="component" value="Chromosome 4"/>
</dbReference>
<evidence type="ECO:0000256" key="2">
    <source>
        <dbReference type="SAM" id="MobiDB-lite"/>
    </source>
</evidence>
<dbReference type="PANTHER" id="PTHR12300">
    <property type="entry name" value="HVA22-LIKE PROTEINS"/>
    <property type="match status" value="1"/>
</dbReference>
<evidence type="ECO:0000313" key="4">
    <source>
        <dbReference type="Proteomes" id="UP000818624"/>
    </source>
</evidence>
<feature type="compositionally biased region" description="Polar residues" evidence="2">
    <location>
        <begin position="238"/>
        <end position="248"/>
    </location>
</feature>
<sequence>MPLSLTLSLATLCIAYLYPLYATYKVLTAVQRNGSTVNAYSWYGAAKQKQEQDASAPDRPTELAELETLGMYWAVMAVVRVAEAWAEWSWRWIPCYQHAKLVFVLWLVLPQTKGATLLYTKYLAPFLASHQDDIDHFVDRATERALAITRATLGVVYNIVRGEAGSWATKGVHQPDERPARPLPRVPEPAEGEEAAEASATADPGAWDHVGHMLHTGVPYVASTGAHALRWLSENALQTEEATRQAATKTAGRVRRRGATSKHAEGA</sequence>
<protein>
    <recommendedName>
        <fullName evidence="1">Protein YOP1</fullName>
    </recommendedName>
</protein>
<gene>
    <name evidence="3" type="ORF">GLX27_003707</name>
</gene>
<feature type="region of interest" description="Disordered" evidence="2">
    <location>
        <begin position="238"/>
        <end position="267"/>
    </location>
</feature>
<dbReference type="EMBL" id="CP046237">
    <property type="protein sequence ID" value="WFD49030.1"/>
    <property type="molecule type" value="Genomic_DNA"/>
</dbReference>
<evidence type="ECO:0000256" key="1">
    <source>
        <dbReference type="RuleBase" id="RU362006"/>
    </source>
</evidence>
<dbReference type="PANTHER" id="PTHR12300:SF177">
    <property type="entry name" value="PROTEIN YOP1"/>
    <property type="match status" value="1"/>
</dbReference>
<accession>A0ABY8ETV6</accession>
<dbReference type="Pfam" id="PF03134">
    <property type="entry name" value="TB2_DP1_HVA22"/>
    <property type="match status" value="1"/>
</dbReference>
<proteinExistence type="inferred from homology"/>
<feature type="region of interest" description="Disordered" evidence="2">
    <location>
        <begin position="168"/>
        <end position="208"/>
    </location>
</feature>
<keyword evidence="4" id="KW-1185">Reference proteome</keyword>
<name>A0ABY8ETV6_MALFU</name>
<organism evidence="3 4">
    <name type="scientific">Malassezia furfur</name>
    <name type="common">Pityriasis versicolor infection agent</name>
    <name type="synonym">Pityrosporum furfur</name>
    <dbReference type="NCBI Taxonomy" id="55194"/>
    <lineage>
        <taxon>Eukaryota</taxon>
        <taxon>Fungi</taxon>
        <taxon>Dikarya</taxon>
        <taxon>Basidiomycota</taxon>
        <taxon>Ustilaginomycotina</taxon>
        <taxon>Malasseziomycetes</taxon>
        <taxon>Malasseziales</taxon>
        <taxon>Malasseziaceae</taxon>
        <taxon>Malassezia</taxon>
    </lineage>
</organism>
<evidence type="ECO:0000313" key="3">
    <source>
        <dbReference type="EMBL" id="WFD49030.1"/>
    </source>
</evidence>